<evidence type="ECO:0000313" key="2">
    <source>
        <dbReference type="Proteomes" id="UP000552241"/>
    </source>
</evidence>
<sequence length="78" mass="9159">METNLELKNRIKKYIDTADDQMLKIFNAIIDSQTNSGFQLSDEEKNILDQRLKFHQENPNDGKSWEEIKDALKVQYGI</sequence>
<reference evidence="1 2" key="1">
    <citation type="submission" date="2020-07" db="EMBL/GenBank/DDBJ databases">
        <title>Moheibacter lacus sp. nov., a member of the family Flavobacteriaceae isolated from freshwater lake sediment.</title>
        <authorList>
            <person name="Liu Y."/>
        </authorList>
    </citation>
    <scope>NUCLEOTIDE SEQUENCE [LARGE SCALE GENOMIC DNA]</scope>
    <source>
        <strain evidence="1 2">BDHS18</strain>
    </source>
</reference>
<dbReference type="EMBL" id="JACDZE010000001">
    <property type="protein sequence ID" value="MBA5629501.1"/>
    <property type="molecule type" value="Genomic_DNA"/>
</dbReference>
<keyword evidence="2" id="KW-1185">Reference proteome</keyword>
<comment type="caution">
    <text evidence="1">The sequence shown here is derived from an EMBL/GenBank/DDBJ whole genome shotgun (WGS) entry which is preliminary data.</text>
</comment>
<protein>
    <submittedName>
        <fullName evidence="1">Addiction module family protein</fullName>
    </submittedName>
</protein>
<proteinExistence type="predicted"/>
<dbReference type="AlphaFoldDB" id="A0A838ZIK8"/>
<organism evidence="1 2">
    <name type="scientific">Moheibacter lacus</name>
    <dbReference type="NCBI Taxonomy" id="2745851"/>
    <lineage>
        <taxon>Bacteria</taxon>
        <taxon>Pseudomonadati</taxon>
        <taxon>Bacteroidota</taxon>
        <taxon>Flavobacteriia</taxon>
        <taxon>Flavobacteriales</taxon>
        <taxon>Weeksellaceae</taxon>
        <taxon>Moheibacter</taxon>
    </lineage>
</organism>
<gene>
    <name evidence="1" type="ORF">HU137_06930</name>
</gene>
<evidence type="ECO:0000313" key="1">
    <source>
        <dbReference type="EMBL" id="MBA5629501.1"/>
    </source>
</evidence>
<dbReference type="Proteomes" id="UP000552241">
    <property type="component" value="Unassembled WGS sequence"/>
</dbReference>
<dbReference type="RefSeq" id="WP_182043053.1">
    <property type="nucleotide sequence ID" value="NZ_JACDZE010000001.1"/>
</dbReference>
<name>A0A838ZIK8_9FLAO</name>
<accession>A0A838ZIK8</accession>